<keyword evidence="2" id="KW-1185">Reference proteome</keyword>
<organism evidence="1 2">
    <name type="scientific">Massilia violaceinigra</name>
    <dbReference type="NCBI Taxonomy" id="2045208"/>
    <lineage>
        <taxon>Bacteria</taxon>
        <taxon>Pseudomonadati</taxon>
        <taxon>Pseudomonadota</taxon>
        <taxon>Betaproteobacteria</taxon>
        <taxon>Burkholderiales</taxon>
        <taxon>Oxalobacteraceae</taxon>
        <taxon>Telluria group</taxon>
        <taxon>Massilia</taxon>
    </lineage>
</organism>
<proteinExistence type="predicted"/>
<dbReference type="EMBL" id="CP024608">
    <property type="protein sequence ID" value="ATQ77873.1"/>
    <property type="molecule type" value="Genomic_DNA"/>
</dbReference>
<dbReference type="AlphaFoldDB" id="A0A2D2DSB5"/>
<reference evidence="1" key="1">
    <citation type="submission" date="2017-10" db="EMBL/GenBank/DDBJ databases">
        <title>Massilia psychrophilum sp. nov., a novel purple-pigmented bacterium isolated from Tianshan glacier, Xinjiang Municipality, China.</title>
        <authorList>
            <person name="Wang H."/>
        </authorList>
    </citation>
    <scope>NUCLEOTIDE SEQUENCE [LARGE SCALE GENOMIC DNA]</scope>
    <source>
        <strain evidence="1">B2</strain>
    </source>
</reference>
<dbReference type="KEGG" id="mass:CR152_27750"/>
<protein>
    <submittedName>
        <fullName evidence="1">Uncharacterized protein</fullName>
    </submittedName>
</protein>
<evidence type="ECO:0000313" key="2">
    <source>
        <dbReference type="Proteomes" id="UP000229897"/>
    </source>
</evidence>
<dbReference type="Proteomes" id="UP000229897">
    <property type="component" value="Chromosome"/>
</dbReference>
<name>A0A2D2DSB5_9BURK</name>
<sequence length="131" mass="14809">MKKGIVFKSGSWSVHQELDAMTDKKKCAALYEGAWTVQASDKDFFVSLRGRGGVRGYTVRIDDEPALPLRLADEMERDLSAVRLGRIFDQVYGAKRIRMQISTILNTVVAQDIDLKGFAESVDYMRQNCKD</sequence>
<evidence type="ECO:0000313" key="1">
    <source>
        <dbReference type="EMBL" id="ATQ77873.1"/>
    </source>
</evidence>
<accession>A0A2D2DSB5</accession>
<gene>
    <name evidence="1" type="ORF">CR152_27750</name>
</gene>